<keyword evidence="1" id="KW-0472">Membrane</keyword>
<proteinExistence type="predicted"/>
<keyword evidence="1" id="KW-1133">Transmembrane helix</keyword>
<sequence>MSLASTVVDAALASPTHTQIGGDLLAQETEVNTNNLKDWIGDNVFVVIFLLVVCAIALGALKSNFSKVLTVGGLSLVAITFFVLAGSQSAMNGLGAFFLSLFGVDV</sequence>
<evidence type="ECO:0000256" key="1">
    <source>
        <dbReference type="SAM" id="Phobius"/>
    </source>
</evidence>
<gene>
    <name evidence="2" type="ORF">EP51_46050</name>
</gene>
<accession>A0A076F1Z4</accession>
<protein>
    <recommendedName>
        <fullName evidence="4">Transmembrane protein</fullName>
    </recommendedName>
</protein>
<feature type="transmembrane region" description="Helical" evidence="1">
    <location>
        <begin position="44"/>
        <end position="61"/>
    </location>
</feature>
<name>A0A076F1Z4_RHOOP</name>
<dbReference type="Proteomes" id="UP000028488">
    <property type="component" value="Plasmid pPDG4"/>
</dbReference>
<evidence type="ECO:0000313" key="2">
    <source>
        <dbReference type="EMBL" id="AII11367.1"/>
    </source>
</evidence>
<evidence type="ECO:0008006" key="4">
    <source>
        <dbReference type="Google" id="ProtNLM"/>
    </source>
</evidence>
<keyword evidence="2" id="KW-0614">Plasmid</keyword>
<keyword evidence="1" id="KW-0812">Transmembrane</keyword>
<feature type="transmembrane region" description="Helical" evidence="1">
    <location>
        <begin position="68"/>
        <end position="91"/>
    </location>
</feature>
<dbReference type="EMBL" id="CP008951">
    <property type="protein sequence ID" value="AII11367.1"/>
    <property type="molecule type" value="Genomic_DNA"/>
</dbReference>
<reference evidence="2 3" key="1">
    <citation type="submission" date="2014-07" db="EMBL/GenBank/DDBJ databases">
        <title>Genome Sequence of Rhodococcus opacus Strain R7, a Biodegrader of Mono- and Polycyclic Aromatic Hydrocarbons.</title>
        <authorList>
            <person name="Di Gennaro P."/>
            <person name="Zampolli J."/>
            <person name="Presti I."/>
            <person name="Cappelletti M."/>
            <person name="D'Ursi P."/>
            <person name="Orro A."/>
            <person name="Mezzelani A."/>
            <person name="Milanesi L."/>
        </authorList>
    </citation>
    <scope>NUCLEOTIDE SEQUENCE [LARGE SCALE GENOMIC DNA]</scope>
    <source>
        <strain evidence="2 3">R7</strain>
        <plasmid evidence="2">pPDG4</plasmid>
    </source>
</reference>
<dbReference type="RefSeq" id="WP_128644156.1">
    <property type="nucleotide sequence ID" value="NZ_CP008951.1"/>
</dbReference>
<geneLocation type="plasmid" evidence="2 3">
    <name>pPDG4</name>
</geneLocation>
<organism evidence="2 3">
    <name type="scientific">Rhodococcus opacus</name>
    <name type="common">Nocardia opaca</name>
    <dbReference type="NCBI Taxonomy" id="37919"/>
    <lineage>
        <taxon>Bacteria</taxon>
        <taxon>Bacillati</taxon>
        <taxon>Actinomycetota</taxon>
        <taxon>Actinomycetes</taxon>
        <taxon>Mycobacteriales</taxon>
        <taxon>Nocardiaceae</taxon>
        <taxon>Rhodococcus</taxon>
    </lineage>
</organism>
<evidence type="ECO:0000313" key="3">
    <source>
        <dbReference type="Proteomes" id="UP000028488"/>
    </source>
</evidence>
<dbReference type="AlphaFoldDB" id="A0A076F1Z4"/>